<dbReference type="OrthoDB" id="5106738at2"/>
<dbReference type="AlphaFoldDB" id="A0A510LB58"/>
<dbReference type="RefSeq" id="WP_147006402.1">
    <property type="nucleotide sequence ID" value="NZ_AP019846.1"/>
</dbReference>
<protein>
    <recommendedName>
        <fullName evidence="1">AbiJ-NTD3 domain-containing protein</fullName>
    </recommendedName>
</protein>
<dbReference type="Pfam" id="PF18860">
    <property type="entry name" value="AbiJ_NTD3"/>
    <property type="match status" value="1"/>
</dbReference>
<sequence length="427" mass="52170">MRNITEITKRDIFDILTNGIEYVDAFCETITEFYPYYGRLEEIEFLNRLYKLKQIKSYDSRFINAEEDIWQHTINNQDYPYNWIFTDDRFELLSGTDEIFLAFICEIFNPEVRNEKRNWRIFFDETNKLIKEDGYELYVYKKISGRDVYRWKKYEKEGELFIPFSQRNIEAIKNKEIKVVFSKKIRYQIYQLLEFYNEYQYVMDETGFQSRIKISSQFWEDIKLFYIPGNYENGKWINSKNFEKFIKNTSPYFILDTIEIFLRHIEENKVEEFKTKVVSIFELNNIMIKFNNKKLDLILNIHLEIDSNIPIKEIGIEELLMSASKYYEKKEFSIAVEKIWDAFERIKSYYYPKDKKDSANQIIKQISCGNSEIEIMFNEEFKTLTKIGNEYRIRHHEKNKINILDDRHYEYFYKRCLSLILTILKYL</sequence>
<evidence type="ECO:0000313" key="3">
    <source>
        <dbReference type="Proteomes" id="UP000321561"/>
    </source>
</evidence>
<name>A0A510LB58_9FUSO</name>
<evidence type="ECO:0000259" key="1">
    <source>
        <dbReference type="Pfam" id="PF18860"/>
    </source>
</evidence>
<dbReference type="InterPro" id="IPR041427">
    <property type="entry name" value="AbiJ-NTD3"/>
</dbReference>
<feature type="domain" description="AbiJ-NTD3" evidence="1">
    <location>
        <begin position="3"/>
        <end position="183"/>
    </location>
</feature>
<dbReference type="EMBL" id="AP019846">
    <property type="protein sequence ID" value="BBM60599.1"/>
    <property type="molecule type" value="Genomic_DNA"/>
</dbReference>
<reference evidence="2 3" key="1">
    <citation type="submission" date="2019-07" db="EMBL/GenBank/DDBJ databases">
        <title>Complete Genome Sequence of Leptotrichia hongkongensis Strain JMUB5056.</title>
        <authorList>
            <person name="Watanabe S."/>
            <person name="Cui L."/>
        </authorList>
    </citation>
    <scope>NUCLEOTIDE SEQUENCE [LARGE SCALE GENOMIC DNA]</scope>
    <source>
        <strain evidence="2 3">JMUB5056</strain>
    </source>
</reference>
<dbReference type="Proteomes" id="UP000321561">
    <property type="component" value="Chromosome"/>
</dbReference>
<organism evidence="2 3">
    <name type="scientific">Leptotrichia hongkongensis</name>
    <dbReference type="NCBI Taxonomy" id="554406"/>
    <lineage>
        <taxon>Bacteria</taxon>
        <taxon>Fusobacteriati</taxon>
        <taxon>Fusobacteriota</taxon>
        <taxon>Fusobacteriia</taxon>
        <taxon>Fusobacteriales</taxon>
        <taxon>Leptotrichiaceae</taxon>
        <taxon>Leptotrichia</taxon>
    </lineage>
</organism>
<accession>A0A510LB58</accession>
<gene>
    <name evidence="2" type="ORF">JMUB5056_2223</name>
</gene>
<dbReference type="KEGG" id="lhg:JMUB5056_2223"/>
<evidence type="ECO:0000313" key="2">
    <source>
        <dbReference type="EMBL" id="BBM60599.1"/>
    </source>
</evidence>
<proteinExistence type="predicted"/>